<protein>
    <submittedName>
        <fullName evidence="1">Uncharacterized protein</fullName>
    </submittedName>
</protein>
<organism evidence="1 2">
    <name type="scientific">Adiantum capillus-veneris</name>
    <name type="common">Maidenhair fern</name>
    <dbReference type="NCBI Taxonomy" id="13818"/>
    <lineage>
        <taxon>Eukaryota</taxon>
        <taxon>Viridiplantae</taxon>
        <taxon>Streptophyta</taxon>
        <taxon>Embryophyta</taxon>
        <taxon>Tracheophyta</taxon>
        <taxon>Polypodiopsida</taxon>
        <taxon>Polypodiidae</taxon>
        <taxon>Polypodiales</taxon>
        <taxon>Pteridineae</taxon>
        <taxon>Pteridaceae</taxon>
        <taxon>Vittarioideae</taxon>
        <taxon>Adiantum</taxon>
    </lineage>
</organism>
<proteinExistence type="predicted"/>
<dbReference type="EMBL" id="JABFUD020000020">
    <property type="protein sequence ID" value="KAI5063922.1"/>
    <property type="molecule type" value="Genomic_DNA"/>
</dbReference>
<keyword evidence="2" id="KW-1185">Reference proteome</keyword>
<comment type="caution">
    <text evidence="1">The sequence shown here is derived from an EMBL/GenBank/DDBJ whole genome shotgun (WGS) entry which is preliminary data.</text>
</comment>
<dbReference type="AlphaFoldDB" id="A0A9D4Z7W1"/>
<evidence type="ECO:0000313" key="2">
    <source>
        <dbReference type="Proteomes" id="UP000886520"/>
    </source>
</evidence>
<gene>
    <name evidence="1" type="ORF">GOP47_0020592</name>
</gene>
<sequence length="146" mass="16903">MWVRYDMYVKHNANDIIAADNVRGPIEVGCINGADYVKGGQSRSHPCKSLRMGWIGWIGEWVVKARSRRRHRHNCTMMEPIKANSTYGADEPRRSRVIGPHGWTCEPCEDQRVREERTTVDFIVMGLIAWTRSMGRARVRQWDGMD</sequence>
<accession>A0A9D4Z7W1</accession>
<reference evidence="1" key="1">
    <citation type="submission" date="2021-01" db="EMBL/GenBank/DDBJ databases">
        <title>Adiantum capillus-veneris genome.</title>
        <authorList>
            <person name="Fang Y."/>
            <person name="Liao Q."/>
        </authorList>
    </citation>
    <scope>NUCLEOTIDE SEQUENCE</scope>
    <source>
        <strain evidence="1">H3</strain>
        <tissue evidence="1">Leaf</tissue>
    </source>
</reference>
<dbReference type="Proteomes" id="UP000886520">
    <property type="component" value="Chromosome 20"/>
</dbReference>
<name>A0A9D4Z7W1_ADICA</name>
<evidence type="ECO:0000313" key="1">
    <source>
        <dbReference type="EMBL" id="KAI5063922.1"/>
    </source>
</evidence>